<keyword evidence="2" id="KW-1185">Reference proteome</keyword>
<feature type="non-terminal residue" evidence="1">
    <location>
        <position position="191"/>
    </location>
</feature>
<evidence type="ECO:0000313" key="2">
    <source>
        <dbReference type="Proteomes" id="UP000789901"/>
    </source>
</evidence>
<proteinExistence type="predicted"/>
<dbReference type="Proteomes" id="UP000789901">
    <property type="component" value="Unassembled WGS sequence"/>
</dbReference>
<evidence type="ECO:0000313" key="1">
    <source>
        <dbReference type="EMBL" id="CAG8755703.1"/>
    </source>
</evidence>
<accession>A0ABN7VE51</accession>
<comment type="caution">
    <text evidence="1">The sequence shown here is derived from an EMBL/GenBank/DDBJ whole genome shotgun (WGS) entry which is preliminary data.</text>
</comment>
<gene>
    <name evidence="1" type="ORF">GMARGA_LOCUS16880</name>
</gene>
<sequence length="191" mass="22503">MQRPHGTDLPDIKFLHDNPYIDKMHMPDPNEKPRELLQQLDLAQDNKHTNEQNKDVAMDRSITCGRINLLRLRSYRTRTPNSEDDITPITDNTIQHMMDTDAASNATIEGTKVLHRLYSSVLLEEFTKDIENRICVWNTDIEQPITDEKTLNKKWHKLNLAIKEAAKKEPNMALWQEWERDYQPKDNIKEE</sequence>
<dbReference type="EMBL" id="CAJVQB010012467">
    <property type="protein sequence ID" value="CAG8755703.1"/>
    <property type="molecule type" value="Genomic_DNA"/>
</dbReference>
<reference evidence="1 2" key="1">
    <citation type="submission" date="2021-06" db="EMBL/GenBank/DDBJ databases">
        <authorList>
            <person name="Kallberg Y."/>
            <person name="Tangrot J."/>
            <person name="Rosling A."/>
        </authorList>
    </citation>
    <scope>NUCLEOTIDE SEQUENCE [LARGE SCALE GENOMIC DNA]</scope>
    <source>
        <strain evidence="1 2">120-4 pot B 10/14</strain>
    </source>
</reference>
<protein>
    <submittedName>
        <fullName evidence="1">4638_t:CDS:1</fullName>
    </submittedName>
</protein>
<name>A0ABN7VE51_GIGMA</name>
<organism evidence="1 2">
    <name type="scientific">Gigaspora margarita</name>
    <dbReference type="NCBI Taxonomy" id="4874"/>
    <lineage>
        <taxon>Eukaryota</taxon>
        <taxon>Fungi</taxon>
        <taxon>Fungi incertae sedis</taxon>
        <taxon>Mucoromycota</taxon>
        <taxon>Glomeromycotina</taxon>
        <taxon>Glomeromycetes</taxon>
        <taxon>Diversisporales</taxon>
        <taxon>Gigasporaceae</taxon>
        <taxon>Gigaspora</taxon>
    </lineage>
</organism>